<proteinExistence type="inferred from homology"/>
<dbReference type="PANTHER" id="PTHR32309">
    <property type="entry name" value="TYROSINE-PROTEIN KINASE"/>
    <property type="match status" value="1"/>
</dbReference>
<reference evidence="9" key="1">
    <citation type="submission" date="2020-12" db="EMBL/GenBank/DDBJ databases">
        <title>Clostridium thailandense sp. nov., a novel acetogenic bacterium isolated from peat land soil in Thailand.</title>
        <authorList>
            <person name="Chaikitkaew S."/>
            <person name="Birkeland N.K."/>
        </authorList>
    </citation>
    <scope>NUCLEOTIDE SEQUENCE</scope>
    <source>
        <strain evidence="9">PL3</strain>
    </source>
</reference>
<protein>
    <recommendedName>
        <fullName evidence="2">non-specific protein-tyrosine kinase</fullName>
        <ecNumber evidence="2">2.7.10.2</ecNumber>
    </recommendedName>
</protein>
<organism evidence="9 10">
    <name type="scientific">Clostridium thailandense</name>
    <dbReference type="NCBI Taxonomy" id="2794346"/>
    <lineage>
        <taxon>Bacteria</taxon>
        <taxon>Bacillati</taxon>
        <taxon>Bacillota</taxon>
        <taxon>Clostridia</taxon>
        <taxon>Eubacteriales</taxon>
        <taxon>Clostridiaceae</taxon>
        <taxon>Clostridium</taxon>
    </lineage>
</organism>
<keyword evidence="6" id="KW-0067">ATP-binding</keyword>
<dbReference type="AlphaFoldDB" id="A0A949WTI6"/>
<feature type="domain" description="AAA" evidence="8">
    <location>
        <begin position="27"/>
        <end position="166"/>
    </location>
</feature>
<sequence length="242" mass="27250">MKKDKSNIMERYRRLRNIIEGYGNKVKCISITSNSDIEGKTIIAKNVAMILAENSKKTLFIDCSLTENLNISNHRIKAINGLIGMLEVANSLSIDDMHLKNYIKDTQHVYLSMLTLGTNDLNRYSSLFKTEHLKTVMEYLKKGFDYIIVNTPSFENLSYTQIITAATDGCLFVLKEGVNEINKGSVIKDNIATIRCKILGCILDKEKKSVISLDDKINSLLDVKYRNIENRGPVNDKSSASA</sequence>
<evidence type="ECO:0000256" key="2">
    <source>
        <dbReference type="ARBA" id="ARBA00011903"/>
    </source>
</evidence>
<dbReference type="RefSeq" id="WP_218318561.1">
    <property type="nucleotide sequence ID" value="NZ_JAEEGC010000006.1"/>
</dbReference>
<evidence type="ECO:0000259" key="8">
    <source>
        <dbReference type="Pfam" id="PF13614"/>
    </source>
</evidence>
<evidence type="ECO:0000256" key="1">
    <source>
        <dbReference type="ARBA" id="ARBA00007316"/>
    </source>
</evidence>
<dbReference type="InterPro" id="IPR050445">
    <property type="entry name" value="Bact_polysacc_biosynth/exp"/>
</dbReference>
<dbReference type="PANTHER" id="PTHR32309:SF13">
    <property type="entry name" value="FERRIC ENTEROBACTIN TRANSPORT PROTEIN FEPE"/>
    <property type="match status" value="1"/>
</dbReference>
<accession>A0A949WTI6</accession>
<evidence type="ECO:0000256" key="4">
    <source>
        <dbReference type="ARBA" id="ARBA00022741"/>
    </source>
</evidence>
<evidence type="ECO:0000256" key="3">
    <source>
        <dbReference type="ARBA" id="ARBA00022679"/>
    </source>
</evidence>
<comment type="caution">
    <text evidence="9">The sequence shown here is derived from an EMBL/GenBank/DDBJ whole genome shotgun (WGS) entry which is preliminary data.</text>
</comment>
<comment type="similarity">
    <text evidence="1">Belongs to the CpsD/CapB family.</text>
</comment>
<dbReference type="EC" id="2.7.10.2" evidence="2"/>
<dbReference type="GO" id="GO:0005886">
    <property type="term" value="C:plasma membrane"/>
    <property type="evidence" value="ECO:0007669"/>
    <property type="project" value="TreeGrafter"/>
</dbReference>
<dbReference type="EMBL" id="JAEEGC010000006">
    <property type="protein sequence ID" value="MBV7271522.1"/>
    <property type="molecule type" value="Genomic_DNA"/>
</dbReference>
<evidence type="ECO:0000256" key="5">
    <source>
        <dbReference type="ARBA" id="ARBA00022777"/>
    </source>
</evidence>
<dbReference type="Proteomes" id="UP000694308">
    <property type="component" value="Unassembled WGS sequence"/>
</dbReference>
<keyword evidence="5 9" id="KW-0418">Kinase</keyword>
<comment type="catalytic activity">
    <reaction evidence="7">
        <text>L-tyrosyl-[protein] + ATP = O-phospho-L-tyrosyl-[protein] + ADP + H(+)</text>
        <dbReference type="Rhea" id="RHEA:10596"/>
        <dbReference type="Rhea" id="RHEA-COMP:10136"/>
        <dbReference type="Rhea" id="RHEA-COMP:20101"/>
        <dbReference type="ChEBI" id="CHEBI:15378"/>
        <dbReference type="ChEBI" id="CHEBI:30616"/>
        <dbReference type="ChEBI" id="CHEBI:46858"/>
        <dbReference type="ChEBI" id="CHEBI:61978"/>
        <dbReference type="ChEBI" id="CHEBI:456216"/>
        <dbReference type="EC" id="2.7.10.2"/>
    </reaction>
</comment>
<keyword evidence="4" id="KW-0547">Nucleotide-binding</keyword>
<name>A0A949WTI6_9CLOT</name>
<dbReference type="InterPro" id="IPR025669">
    <property type="entry name" value="AAA_dom"/>
</dbReference>
<evidence type="ECO:0000256" key="6">
    <source>
        <dbReference type="ARBA" id="ARBA00022840"/>
    </source>
</evidence>
<dbReference type="GO" id="GO:0004713">
    <property type="term" value="F:protein tyrosine kinase activity"/>
    <property type="evidence" value="ECO:0007669"/>
    <property type="project" value="TreeGrafter"/>
</dbReference>
<evidence type="ECO:0000313" key="10">
    <source>
        <dbReference type="Proteomes" id="UP000694308"/>
    </source>
</evidence>
<dbReference type="CDD" id="cd05387">
    <property type="entry name" value="BY-kinase"/>
    <property type="match status" value="1"/>
</dbReference>
<evidence type="ECO:0000313" key="9">
    <source>
        <dbReference type="EMBL" id="MBV7271522.1"/>
    </source>
</evidence>
<dbReference type="InterPro" id="IPR005702">
    <property type="entry name" value="Wzc-like_C"/>
</dbReference>
<keyword evidence="10" id="KW-1185">Reference proteome</keyword>
<gene>
    <name evidence="9" type="ORF">I6U48_01135</name>
</gene>
<evidence type="ECO:0000256" key="7">
    <source>
        <dbReference type="ARBA" id="ARBA00051245"/>
    </source>
</evidence>
<dbReference type="Pfam" id="PF13614">
    <property type="entry name" value="AAA_31"/>
    <property type="match status" value="1"/>
</dbReference>
<keyword evidence="3" id="KW-0808">Transferase</keyword>